<organism evidence="1 2">
    <name type="scientific">Sphingomonas oligophenolica</name>
    <dbReference type="NCBI Taxonomy" id="301154"/>
    <lineage>
        <taxon>Bacteria</taxon>
        <taxon>Pseudomonadati</taxon>
        <taxon>Pseudomonadota</taxon>
        <taxon>Alphaproteobacteria</taxon>
        <taxon>Sphingomonadales</taxon>
        <taxon>Sphingomonadaceae</taxon>
        <taxon>Sphingomonas</taxon>
    </lineage>
</organism>
<reference evidence="1 2" key="1">
    <citation type="journal article" date="2019" name="Environ. Microbiol.">
        <title>Species interactions and distinct microbial communities in high Arctic permafrost affected cryosols are associated with the CH4 and CO2 gas fluxes.</title>
        <authorList>
            <person name="Altshuler I."/>
            <person name="Hamel J."/>
            <person name="Turney S."/>
            <person name="Magnuson E."/>
            <person name="Levesque R."/>
            <person name="Greer C."/>
            <person name="Whyte L.G."/>
        </authorList>
    </citation>
    <scope>NUCLEOTIDE SEQUENCE [LARGE SCALE GENOMIC DNA]</scope>
    <source>
        <strain evidence="1 2">S5.1</strain>
    </source>
</reference>
<name>A0A502CLX7_9SPHN</name>
<evidence type="ECO:0000313" key="1">
    <source>
        <dbReference type="EMBL" id="TPG13634.1"/>
    </source>
</evidence>
<dbReference type="Proteomes" id="UP000318413">
    <property type="component" value="Unassembled WGS sequence"/>
</dbReference>
<protein>
    <submittedName>
        <fullName evidence="1">Uncharacterized protein</fullName>
    </submittedName>
</protein>
<sequence>MQTGGGDDQTVGCEDDVSIAVAVEPGGMAAQKAASLGPTILVETVKGTAAARVDRIGQLRQKGDDMLRYRTLLHAQQRMLGKRMAEVDV</sequence>
<gene>
    <name evidence="1" type="ORF">EAH84_05495</name>
</gene>
<dbReference type="EMBL" id="RCZK01000003">
    <property type="protein sequence ID" value="TPG13634.1"/>
    <property type="molecule type" value="Genomic_DNA"/>
</dbReference>
<keyword evidence="2" id="KW-1185">Reference proteome</keyword>
<comment type="caution">
    <text evidence="1">The sequence shown here is derived from an EMBL/GenBank/DDBJ whole genome shotgun (WGS) entry which is preliminary data.</text>
</comment>
<accession>A0A502CLX7</accession>
<dbReference type="AlphaFoldDB" id="A0A502CLX7"/>
<proteinExistence type="predicted"/>
<evidence type="ECO:0000313" key="2">
    <source>
        <dbReference type="Proteomes" id="UP000318413"/>
    </source>
</evidence>